<protein>
    <submittedName>
        <fullName evidence="1">Uncharacterized protein</fullName>
    </submittedName>
</protein>
<gene>
    <name evidence="1" type="ORF">PM001_LOCUS5379</name>
</gene>
<dbReference type="Proteomes" id="UP001162060">
    <property type="component" value="Unassembled WGS sequence"/>
</dbReference>
<reference evidence="1" key="1">
    <citation type="submission" date="2024-01" db="EMBL/GenBank/DDBJ databases">
        <authorList>
            <person name="Webb A."/>
        </authorList>
    </citation>
    <scope>NUCLEOTIDE SEQUENCE</scope>
    <source>
        <strain evidence="1">Pm1</strain>
    </source>
</reference>
<accession>A0AAV1TCN7</accession>
<dbReference type="EMBL" id="CAKLBY020000044">
    <property type="protein sequence ID" value="CAK7916340.1"/>
    <property type="molecule type" value="Genomic_DNA"/>
</dbReference>
<sequence>MLVVAFAMALVYVFEEWKSSLARLDAKKFKAETPGWTWIAFSSYRKLQS</sequence>
<evidence type="ECO:0000313" key="1">
    <source>
        <dbReference type="EMBL" id="CAK7916340.1"/>
    </source>
</evidence>
<dbReference type="AlphaFoldDB" id="A0AAV1TCN7"/>
<comment type="caution">
    <text evidence="1">The sequence shown here is derived from an EMBL/GenBank/DDBJ whole genome shotgun (WGS) entry which is preliminary data.</text>
</comment>
<organism evidence="1 2">
    <name type="scientific">Peronospora matthiolae</name>
    <dbReference type="NCBI Taxonomy" id="2874970"/>
    <lineage>
        <taxon>Eukaryota</taxon>
        <taxon>Sar</taxon>
        <taxon>Stramenopiles</taxon>
        <taxon>Oomycota</taxon>
        <taxon>Peronosporomycetes</taxon>
        <taxon>Peronosporales</taxon>
        <taxon>Peronosporaceae</taxon>
        <taxon>Peronospora</taxon>
    </lineage>
</organism>
<proteinExistence type="predicted"/>
<name>A0AAV1TCN7_9STRA</name>
<evidence type="ECO:0000313" key="2">
    <source>
        <dbReference type="Proteomes" id="UP001162060"/>
    </source>
</evidence>